<feature type="compositionally biased region" description="Basic residues" evidence="14">
    <location>
        <begin position="121"/>
        <end position="151"/>
    </location>
</feature>
<reference evidence="17" key="2">
    <citation type="submission" date="2016-02" db="EMBL/GenBank/DDBJ databases">
        <title>RNAseq analyses of the midgut from blood- or serum-fed Ixodes ricinus ticks.</title>
        <authorList>
            <person name="Perner J."/>
            <person name="Provaznik J."/>
            <person name="Schrenkova J."/>
            <person name="Urbanova V."/>
            <person name="Ribeiro J.M."/>
            <person name="Kopacek P."/>
        </authorList>
    </citation>
    <scope>NUCLEOTIDE SEQUENCE</scope>
    <source>
        <tissue evidence="17">Gut</tissue>
    </source>
</reference>
<dbReference type="SMART" id="SM00360">
    <property type="entry name" value="RRM"/>
    <property type="match status" value="1"/>
</dbReference>
<comment type="similarity">
    <text evidence="2">Belongs to the splicing factor SR family.</text>
</comment>
<keyword evidence="7" id="KW-0539">Nucleus</keyword>
<dbReference type="SUPFAM" id="SSF54928">
    <property type="entry name" value="RNA-binding domain, RBD"/>
    <property type="match status" value="1"/>
</dbReference>
<comment type="subcellular location">
    <subcellularLocation>
        <location evidence="1">Nucleus speckle</location>
    </subcellularLocation>
</comment>
<evidence type="ECO:0000256" key="3">
    <source>
        <dbReference type="ARBA" id="ARBA00022553"/>
    </source>
</evidence>
<keyword evidence="3" id="KW-0597">Phosphoprotein</keyword>
<feature type="region of interest" description="Disordered" evidence="14">
    <location>
        <begin position="84"/>
        <end position="182"/>
    </location>
</feature>
<dbReference type="InterPro" id="IPR000504">
    <property type="entry name" value="RRM_dom"/>
</dbReference>
<evidence type="ECO:0000256" key="4">
    <source>
        <dbReference type="ARBA" id="ARBA00022664"/>
    </source>
</evidence>
<organism evidence="16">
    <name type="scientific">Ixodes ricinus</name>
    <name type="common">Common tick</name>
    <name type="synonym">Acarus ricinus</name>
    <dbReference type="NCBI Taxonomy" id="34613"/>
    <lineage>
        <taxon>Eukaryota</taxon>
        <taxon>Metazoa</taxon>
        <taxon>Ecdysozoa</taxon>
        <taxon>Arthropoda</taxon>
        <taxon>Chelicerata</taxon>
        <taxon>Arachnida</taxon>
        <taxon>Acari</taxon>
        <taxon>Parasitiformes</taxon>
        <taxon>Ixodida</taxon>
        <taxon>Ixodoidea</taxon>
        <taxon>Ixodidae</taxon>
        <taxon>Ixodinae</taxon>
        <taxon>Ixodes</taxon>
    </lineage>
</organism>
<dbReference type="Pfam" id="PF00076">
    <property type="entry name" value="RRM_1"/>
    <property type="match status" value="1"/>
</dbReference>
<dbReference type="GO" id="GO:0006397">
    <property type="term" value="P:mRNA processing"/>
    <property type="evidence" value="ECO:0007669"/>
    <property type="project" value="UniProtKB-KW"/>
</dbReference>
<evidence type="ECO:0000256" key="2">
    <source>
        <dbReference type="ARBA" id="ARBA00010269"/>
    </source>
</evidence>
<evidence type="ECO:0000259" key="15">
    <source>
        <dbReference type="PROSITE" id="PS50102"/>
    </source>
</evidence>
<evidence type="ECO:0000256" key="6">
    <source>
        <dbReference type="ARBA" id="ARBA00023187"/>
    </source>
</evidence>
<feature type="region of interest" description="Disordered" evidence="14">
    <location>
        <begin position="1"/>
        <end position="22"/>
    </location>
</feature>
<dbReference type="EMBL" id="GEFM01001687">
    <property type="protein sequence ID" value="JAP74109.1"/>
    <property type="molecule type" value="mRNA"/>
</dbReference>
<evidence type="ECO:0000256" key="7">
    <source>
        <dbReference type="ARBA" id="ARBA00023242"/>
    </source>
</evidence>
<keyword evidence="4" id="KW-0507">mRNA processing</keyword>
<accession>A0A090X7T9</accession>
<dbReference type="GO" id="GO:0003723">
    <property type="term" value="F:RNA binding"/>
    <property type="evidence" value="ECO:0007669"/>
    <property type="project" value="UniProtKB-UniRule"/>
</dbReference>
<dbReference type="GO" id="GO:0048025">
    <property type="term" value="P:negative regulation of mRNA splicing, via spliceosome"/>
    <property type="evidence" value="ECO:0007669"/>
    <property type="project" value="UniProtKB-ARBA"/>
</dbReference>
<dbReference type="GO" id="GO:0008380">
    <property type="term" value="P:RNA splicing"/>
    <property type="evidence" value="ECO:0007669"/>
    <property type="project" value="UniProtKB-KW"/>
</dbReference>
<keyword evidence="6" id="KW-0508">mRNA splicing</keyword>
<evidence type="ECO:0000256" key="1">
    <source>
        <dbReference type="ARBA" id="ARBA00004324"/>
    </source>
</evidence>
<dbReference type="PROSITE" id="PS50102">
    <property type="entry name" value="RRM"/>
    <property type="match status" value="1"/>
</dbReference>
<evidence type="ECO:0000256" key="8">
    <source>
        <dbReference type="ARBA" id="ARBA00067946"/>
    </source>
</evidence>
<dbReference type="AlphaFoldDB" id="A0A090X7T9"/>
<proteinExistence type="evidence at transcript level"/>
<dbReference type="Gene3D" id="3.30.70.330">
    <property type="match status" value="1"/>
</dbReference>
<evidence type="ECO:0000256" key="10">
    <source>
        <dbReference type="ARBA" id="ARBA00080089"/>
    </source>
</evidence>
<dbReference type="EMBL" id="GBIH01002464">
    <property type="protein sequence ID" value="JAC92246.1"/>
    <property type="molecule type" value="mRNA"/>
</dbReference>
<dbReference type="PANTHER" id="PTHR48034">
    <property type="entry name" value="TRANSFORMER-2 SEX-DETERMINING PROTEIN-RELATED"/>
    <property type="match status" value="1"/>
</dbReference>
<dbReference type="FunFam" id="3.30.70.330:FF:000155">
    <property type="entry name" value="serine/arginine-rich splicing factor 10 isoform X1"/>
    <property type="match status" value="1"/>
</dbReference>
<sequence length="182" mass="21500">MSSRYSRPPNSSLFVRNLPDGTRPEDLRSFFSKHGPLTDVYIPMDYHTRRPRGFGYVQFEDLRDAEDAKYALDKARFCGREIEIEFARGDRKTPTEMRGRQQGDRRRSSSGRSHRDDRGSRRSRSPSRRDRGRRSRSYTRSRSRSRSHSSHGGRNDRPRSRDRSPYRAPERGYDRSRSRSPE</sequence>
<name>A0A090X7T9_IXORI</name>
<feature type="domain" description="RRM" evidence="15">
    <location>
        <begin position="11"/>
        <end position="89"/>
    </location>
</feature>
<reference evidence="16" key="1">
    <citation type="journal article" date="2015" name="PLoS Negl. Trop. Dis.">
        <title>Deep Sequencing Analysis of the Ixodes ricinus Haemocytome.</title>
        <authorList>
            <person name="Kotsyfakis M."/>
            <person name="Kopacek P."/>
            <person name="Franta Z."/>
            <person name="Pedra J.H."/>
            <person name="Ribeiro J.M."/>
        </authorList>
    </citation>
    <scope>NUCLEOTIDE SEQUENCE</scope>
</reference>
<evidence type="ECO:0000256" key="5">
    <source>
        <dbReference type="ARBA" id="ARBA00022884"/>
    </source>
</evidence>
<protein>
    <recommendedName>
        <fullName evidence="8">Serine/arginine-rich splicing factor 10</fullName>
    </recommendedName>
    <alternativeName>
        <fullName evidence="10">FUS-interacting serine-arginine-rich protein 1</fullName>
    </alternativeName>
    <alternativeName>
        <fullName evidence="12">Splicing factor, arginine/serine-rich 13A</fullName>
    </alternativeName>
    <alternativeName>
        <fullName evidence="9">TLS-associated protein with Ser-Arg repeats</fullName>
    </alternativeName>
    <alternativeName>
        <fullName evidence="11">TLS-associated serine-arginine protein</fullName>
    </alternativeName>
</protein>
<dbReference type="InterPro" id="IPR012677">
    <property type="entry name" value="Nucleotide-bd_a/b_plait_sf"/>
</dbReference>
<dbReference type="InterPro" id="IPR035979">
    <property type="entry name" value="RBD_domain_sf"/>
</dbReference>
<keyword evidence="5 13" id="KW-0694">RNA-binding</keyword>
<feature type="compositionally biased region" description="Basic and acidic residues" evidence="14">
    <location>
        <begin position="153"/>
        <end position="182"/>
    </location>
</feature>
<evidence type="ECO:0000256" key="9">
    <source>
        <dbReference type="ARBA" id="ARBA00078560"/>
    </source>
</evidence>
<evidence type="ECO:0000256" key="14">
    <source>
        <dbReference type="SAM" id="MobiDB-lite"/>
    </source>
</evidence>
<feature type="compositionally biased region" description="Polar residues" evidence="14">
    <location>
        <begin position="1"/>
        <end position="14"/>
    </location>
</feature>
<feature type="compositionally biased region" description="Basic and acidic residues" evidence="14">
    <location>
        <begin position="84"/>
        <end position="120"/>
    </location>
</feature>
<dbReference type="InterPro" id="IPR050441">
    <property type="entry name" value="RBM"/>
</dbReference>
<evidence type="ECO:0000256" key="13">
    <source>
        <dbReference type="PROSITE-ProRule" id="PRU00176"/>
    </source>
</evidence>
<evidence type="ECO:0000256" key="12">
    <source>
        <dbReference type="ARBA" id="ARBA00084028"/>
    </source>
</evidence>
<evidence type="ECO:0000313" key="16">
    <source>
        <dbReference type="EMBL" id="JAC92246.1"/>
    </source>
</evidence>
<evidence type="ECO:0000313" key="17">
    <source>
        <dbReference type="EMBL" id="JAP74109.1"/>
    </source>
</evidence>
<dbReference type="GO" id="GO:0016607">
    <property type="term" value="C:nuclear speck"/>
    <property type="evidence" value="ECO:0007669"/>
    <property type="project" value="UniProtKB-SubCell"/>
</dbReference>
<evidence type="ECO:0000256" key="11">
    <source>
        <dbReference type="ARBA" id="ARBA00082354"/>
    </source>
</evidence>